<dbReference type="AlphaFoldDB" id="A0AB38YJ93"/>
<proteinExistence type="predicted"/>
<reference evidence="1" key="1">
    <citation type="submission" date="2022-07" db="EMBL/GenBank/DDBJ databases">
        <title>Complete genome sequence of Salinispirillum sp. LH10-3-1 capable of multiple carbohydrate inversion isolated from a soda lake.</title>
        <authorList>
            <person name="Liu J."/>
            <person name="Zhai Y."/>
            <person name="Zhang H."/>
            <person name="Yang H."/>
            <person name="Qu J."/>
            <person name="Li J."/>
        </authorList>
    </citation>
    <scope>NUCLEOTIDE SEQUENCE</scope>
    <source>
        <strain evidence="1">LH 10-3-1</strain>
    </source>
</reference>
<sequence>MFSSRDLDQRIDELAFRLPVKRQQLKSQTGTLTTVLRNKLTSPEAFAVATLSGAGLGLWLQKRDAGLRYTLADGAADILGYWKIFYPDIWSSLWRALVVSIK</sequence>
<dbReference type="RefSeq" id="WP_304996683.1">
    <property type="nucleotide sequence ID" value="NZ_CP101717.1"/>
</dbReference>
<evidence type="ECO:0000313" key="1">
    <source>
        <dbReference type="EMBL" id="WLD59390.1"/>
    </source>
</evidence>
<name>A0AB38YJ93_9GAMM</name>
<organism evidence="1">
    <name type="scientific">Salinispirillum sp. LH 10-3-1</name>
    <dbReference type="NCBI Taxonomy" id="2952525"/>
    <lineage>
        <taxon>Bacteria</taxon>
        <taxon>Pseudomonadati</taxon>
        <taxon>Pseudomonadota</taxon>
        <taxon>Gammaproteobacteria</taxon>
        <taxon>Oceanospirillales</taxon>
        <taxon>Saccharospirillaceae</taxon>
        <taxon>Salinispirillum</taxon>
    </lineage>
</organism>
<gene>
    <name evidence="1" type="ORF">NFC81_06330</name>
</gene>
<protein>
    <submittedName>
        <fullName evidence="1">Uncharacterized protein</fullName>
    </submittedName>
</protein>
<dbReference type="EMBL" id="CP101717">
    <property type="protein sequence ID" value="WLD59390.1"/>
    <property type="molecule type" value="Genomic_DNA"/>
</dbReference>
<accession>A0AB38YJ93</accession>